<feature type="domain" description="Acyl-CoA dehydrogenase/oxidase C-terminal" evidence="6">
    <location>
        <begin position="238"/>
        <end position="388"/>
    </location>
</feature>
<dbReference type="Pfam" id="PF02770">
    <property type="entry name" value="Acyl-CoA_dh_M"/>
    <property type="match status" value="1"/>
</dbReference>
<keyword evidence="5" id="KW-0560">Oxidoreductase</keyword>
<comment type="cofactor">
    <cofactor evidence="1 5">
        <name>FAD</name>
        <dbReference type="ChEBI" id="CHEBI:57692"/>
    </cofactor>
</comment>
<feature type="domain" description="Acyl-CoA dehydrogenase/oxidase N-terminal" evidence="8">
    <location>
        <begin position="33"/>
        <end position="119"/>
    </location>
</feature>
<evidence type="ECO:0000256" key="5">
    <source>
        <dbReference type="RuleBase" id="RU362125"/>
    </source>
</evidence>
<proteinExistence type="inferred from homology"/>
<dbReference type="GO" id="GO:0005886">
    <property type="term" value="C:plasma membrane"/>
    <property type="evidence" value="ECO:0007669"/>
    <property type="project" value="TreeGrafter"/>
</dbReference>
<dbReference type="Gene3D" id="2.40.110.10">
    <property type="entry name" value="Butyryl-CoA Dehydrogenase, subunit A, domain 2"/>
    <property type="match status" value="1"/>
</dbReference>
<name>A0A5M4AV14_9BACT</name>
<dbReference type="Gene3D" id="1.20.140.10">
    <property type="entry name" value="Butyryl-CoA Dehydrogenase, subunit A, domain 3"/>
    <property type="match status" value="1"/>
</dbReference>
<dbReference type="InterPro" id="IPR009075">
    <property type="entry name" value="AcylCo_DH/oxidase_C"/>
</dbReference>
<comment type="caution">
    <text evidence="9">The sequence shown here is derived from an EMBL/GenBank/DDBJ whole genome shotgun (WGS) entry which is preliminary data.</text>
</comment>
<reference evidence="9 10" key="1">
    <citation type="submission" date="2019-10" db="EMBL/GenBank/DDBJ databases">
        <title>Prolixibacter strains distinguished by the presence of nitrate reductase genes were adept at nitrate-dependent anaerobic corrosion of metallic iron and carbon steel.</title>
        <authorList>
            <person name="Iino T."/>
            <person name="Shono N."/>
            <person name="Ito K."/>
            <person name="Nakamura R."/>
            <person name="Sueoka K."/>
            <person name="Harayama S."/>
            <person name="Ohkuma M."/>
        </authorList>
    </citation>
    <scope>NUCLEOTIDE SEQUENCE [LARGE SCALE GENOMIC DNA]</scope>
    <source>
        <strain evidence="9 10">JCM 13498</strain>
    </source>
</reference>
<gene>
    <name evidence="9" type="ORF">PbJCM13498_04770</name>
</gene>
<evidence type="ECO:0000313" key="10">
    <source>
        <dbReference type="Proteomes" id="UP000391834"/>
    </source>
</evidence>
<feature type="domain" description="Acyl-CoA oxidase/dehydrogenase middle" evidence="7">
    <location>
        <begin position="128"/>
        <end position="217"/>
    </location>
</feature>
<dbReference type="InterPro" id="IPR037069">
    <property type="entry name" value="AcylCoA_DH/ox_N_sf"/>
</dbReference>
<protein>
    <submittedName>
        <fullName evidence="9">Acyl-CoA dehydrogenase</fullName>
    </submittedName>
</protein>
<accession>A0A5M4AV14</accession>
<evidence type="ECO:0000256" key="1">
    <source>
        <dbReference type="ARBA" id="ARBA00001974"/>
    </source>
</evidence>
<dbReference type="CDD" id="cd00567">
    <property type="entry name" value="ACAD"/>
    <property type="match status" value="1"/>
</dbReference>
<dbReference type="InterPro" id="IPR006091">
    <property type="entry name" value="Acyl-CoA_Oxase/DH_mid-dom"/>
</dbReference>
<dbReference type="RefSeq" id="WP_027586231.1">
    <property type="nucleotide sequence ID" value="NZ_BLAX01000001.1"/>
</dbReference>
<dbReference type="InterPro" id="IPR036250">
    <property type="entry name" value="AcylCo_DH-like_C"/>
</dbReference>
<dbReference type="InterPro" id="IPR009100">
    <property type="entry name" value="AcylCoA_DH/oxidase_NM_dom_sf"/>
</dbReference>
<dbReference type="InterPro" id="IPR046373">
    <property type="entry name" value="Acyl-CoA_Oxase/DH_mid-dom_sf"/>
</dbReference>
<dbReference type="PANTHER" id="PTHR43884:SF19">
    <property type="entry name" value="ACYL-COA DEHYDROGENASE FADE4-RELATED"/>
    <property type="match status" value="1"/>
</dbReference>
<keyword evidence="4 5" id="KW-0274">FAD</keyword>
<dbReference type="GO" id="GO:0050660">
    <property type="term" value="F:flavin adenine dinucleotide binding"/>
    <property type="evidence" value="ECO:0007669"/>
    <property type="project" value="InterPro"/>
</dbReference>
<evidence type="ECO:0000259" key="8">
    <source>
        <dbReference type="Pfam" id="PF02771"/>
    </source>
</evidence>
<organism evidence="9 10">
    <name type="scientific">Prolixibacter bellariivorans</name>
    <dbReference type="NCBI Taxonomy" id="314319"/>
    <lineage>
        <taxon>Bacteria</taxon>
        <taxon>Pseudomonadati</taxon>
        <taxon>Bacteroidota</taxon>
        <taxon>Bacteroidia</taxon>
        <taxon>Marinilabiliales</taxon>
        <taxon>Prolixibacteraceae</taxon>
        <taxon>Prolixibacter</taxon>
    </lineage>
</organism>
<dbReference type="GO" id="GO:0003995">
    <property type="term" value="F:acyl-CoA dehydrogenase activity"/>
    <property type="evidence" value="ECO:0007669"/>
    <property type="project" value="TreeGrafter"/>
</dbReference>
<dbReference type="Pfam" id="PF00441">
    <property type="entry name" value="Acyl-CoA_dh_1"/>
    <property type="match status" value="1"/>
</dbReference>
<dbReference type="SUPFAM" id="SSF56645">
    <property type="entry name" value="Acyl-CoA dehydrogenase NM domain-like"/>
    <property type="match status" value="1"/>
</dbReference>
<evidence type="ECO:0000313" key="9">
    <source>
        <dbReference type="EMBL" id="GET31614.1"/>
    </source>
</evidence>
<evidence type="ECO:0000259" key="6">
    <source>
        <dbReference type="Pfam" id="PF00441"/>
    </source>
</evidence>
<dbReference type="SUPFAM" id="SSF47203">
    <property type="entry name" value="Acyl-CoA dehydrogenase C-terminal domain-like"/>
    <property type="match status" value="1"/>
</dbReference>
<evidence type="ECO:0000256" key="3">
    <source>
        <dbReference type="ARBA" id="ARBA00022630"/>
    </source>
</evidence>
<evidence type="ECO:0000256" key="4">
    <source>
        <dbReference type="ARBA" id="ARBA00022827"/>
    </source>
</evidence>
<dbReference type="InterPro" id="IPR013786">
    <property type="entry name" value="AcylCoA_DH/ox_N"/>
</dbReference>
<evidence type="ECO:0000256" key="2">
    <source>
        <dbReference type="ARBA" id="ARBA00009347"/>
    </source>
</evidence>
<dbReference type="AlphaFoldDB" id="A0A5M4AV14"/>
<dbReference type="EMBL" id="BLAX01000001">
    <property type="protein sequence ID" value="GET31614.1"/>
    <property type="molecule type" value="Genomic_DNA"/>
</dbReference>
<dbReference type="PANTHER" id="PTHR43884">
    <property type="entry name" value="ACYL-COA DEHYDROGENASE"/>
    <property type="match status" value="1"/>
</dbReference>
<comment type="similarity">
    <text evidence="2 5">Belongs to the acyl-CoA dehydrogenase family.</text>
</comment>
<keyword evidence="3 5" id="KW-0285">Flavoprotein</keyword>
<dbReference type="Pfam" id="PF02771">
    <property type="entry name" value="Acyl-CoA_dh_N"/>
    <property type="match status" value="1"/>
</dbReference>
<sequence length="503" mass="56718">MTITESTGQVPFSAFLNSLKETLKSVFYERDNIEKFIQQRGFPALVLRDIMSRNPLSVAIPEAYGGRGVKVKECLGVLETASYESLPLSLVFGINMALFLEPVVKYGQDSIKGDIFKRFMEKQNMGGLMITEPDYGSDALNMHTFNVKEGAKYHIQGTKHWQGLTGMADYWLMTSRPKIGDDRLGRDIDFFVCDAHQPEQRIEVEEYYNNIGLYPIPYGKNKIDIKVPEENKLKPETTGLKLMMDLLHRSRFQFPGMGMGFIHRMLDDAIGQVTSRFVGGKSLMSLDQVKHQISRIQSAFTISSAMCSRSAEHSGIEHDLSPDAVEAGSMKAYITDLMQEAAQTLTQLMGANGYKAESVGSRGIMDSRPFQIFEGSNDMLYTQISEGVLKMMRKQKVMNLLDFFQSYNLTDRAADYFKSLVNFKVDFDLPQRKVVDLGKIISKVIAANHVVTLGAKGFRGDLIQESIETIRHDIAMLVSSYKFQTQTAPVVEYQENSSWLKFS</sequence>
<dbReference type="Proteomes" id="UP000391834">
    <property type="component" value="Unassembled WGS sequence"/>
</dbReference>
<keyword evidence="10" id="KW-1185">Reference proteome</keyword>
<dbReference type="OrthoDB" id="9802867at2"/>
<dbReference type="Gene3D" id="1.10.540.10">
    <property type="entry name" value="Acyl-CoA dehydrogenase/oxidase, N-terminal domain"/>
    <property type="match status" value="1"/>
</dbReference>
<evidence type="ECO:0000259" key="7">
    <source>
        <dbReference type="Pfam" id="PF02770"/>
    </source>
</evidence>